<sequence>MTHTFTQEEENYIKLDQLIGISQRAARCFFDKEFAPAVCRLGGQSMLDECKQLWTKIFEQPTVPWNIRDQISTKMKAWTLNDFTFVETKAANYVLKCIQEHSCVTITASSGVGKTVILRHVALQMGADGYNVLPVTNPQDIVKFNNPNEKTLFVMDDFCGTYSLNPSDINSLGSVMNSIKELLIQNKTTKIIVACRLQVYQDDKFESLSIFRTCACNLLSEGLCLLQTEKQSIAELYLKEKASDIIQICDLYDCFPRLCKLYKEKPQPNIIDFFENPFQVFKLEFENLHKNGHFEKYCALALCVMFNNRLKEELLTDEIDKETKRRIKNTCEACKLNRGTSRLTLLDEMKSLIDTFMKKEQDVYTSLHDKMFDFLAYYFGQSMPQCVINNADSWLISQRFVLEKKDSTVQFIIIVPPKYHLIYMQRLIYDWSKGKVQHVFDNLNLQIPEIRQKFLCHLHTLNISFQRQLALTCDVAYKNTVLIHCCFLGDIPFINWCINNDNDVNKCNLRGESPLLVTAQEGHTESNYIEIVKLLLDNKANLTTCAYNGASPLYVACQHNHIELAKLLLDNKAEINTCLKSGASPLYVACQNNNVDIVKVLLDNRADINKCLNDGASPLLIACWQNHIELVRLLVTYKADINKCANDGATPLFIACQKNHKEIVKVLLDNKADINICTLFGSSPLFVSYMSHHKDIVEMLVQNGADCNKLFAMMFQLVDSYYFQ</sequence>
<dbReference type="SUPFAM" id="SSF52540">
    <property type="entry name" value="P-loop containing nucleoside triphosphate hydrolases"/>
    <property type="match status" value="1"/>
</dbReference>
<feature type="repeat" description="ANK" evidence="3">
    <location>
        <begin position="614"/>
        <end position="646"/>
    </location>
</feature>
<feature type="domain" description="Novel STAND NTPase 3" evidence="4">
    <location>
        <begin position="85"/>
        <end position="238"/>
    </location>
</feature>
<feature type="repeat" description="ANK" evidence="3">
    <location>
        <begin position="510"/>
        <end position="547"/>
    </location>
</feature>
<comment type="caution">
    <text evidence="5">The sequence shown here is derived from an EMBL/GenBank/DDBJ whole genome shotgun (WGS) entry which is preliminary data.</text>
</comment>
<evidence type="ECO:0000256" key="2">
    <source>
        <dbReference type="ARBA" id="ARBA00023043"/>
    </source>
</evidence>
<dbReference type="InterPro" id="IPR036770">
    <property type="entry name" value="Ankyrin_rpt-contain_sf"/>
</dbReference>
<keyword evidence="1" id="KW-0677">Repeat</keyword>
<feature type="repeat" description="ANK" evidence="3">
    <location>
        <begin position="680"/>
        <end position="708"/>
    </location>
</feature>
<dbReference type="InterPro" id="IPR027417">
    <property type="entry name" value="P-loop_NTPase"/>
</dbReference>
<evidence type="ECO:0000313" key="6">
    <source>
        <dbReference type="Proteomes" id="UP000596742"/>
    </source>
</evidence>
<reference evidence="5" key="1">
    <citation type="submission" date="2018-11" db="EMBL/GenBank/DDBJ databases">
        <authorList>
            <person name="Alioto T."/>
            <person name="Alioto T."/>
        </authorList>
    </citation>
    <scope>NUCLEOTIDE SEQUENCE</scope>
</reference>
<feature type="repeat" description="ANK" evidence="3">
    <location>
        <begin position="581"/>
        <end position="609"/>
    </location>
</feature>
<accession>A0A8B6GBU5</accession>
<dbReference type="Pfam" id="PF12796">
    <property type="entry name" value="Ank_2"/>
    <property type="match status" value="2"/>
</dbReference>
<evidence type="ECO:0000313" key="5">
    <source>
        <dbReference type="EMBL" id="VDI62004.1"/>
    </source>
</evidence>
<dbReference type="PROSITE" id="PS50088">
    <property type="entry name" value="ANK_REPEAT"/>
    <property type="match status" value="6"/>
</dbReference>
<dbReference type="InterPro" id="IPR002110">
    <property type="entry name" value="Ankyrin_rpt"/>
</dbReference>
<dbReference type="Pfam" id="PF20720">
    <property type="entry name" value="nSTAND3"/>
    <property type="match status" value="1"/>
</dbReference>
<dbReference type="AlphaFoldDB" id="A0A8B6GBU5"/>
<dbReference type="SMART" id="SM00248">
    <property type="entry name" value="ANK"/>
    <property type="match status" value="7"/>
</dbReference>
<feature type="repeat" description="ANK" evidence="3">
    <location>
        <begin position="647"/>
        <end position="679"/>
    </location>
</feature>
<dbReference type="OrthoDB" id="194358at2759"/>
<dbReference type="InterPro" id="IPR049050">
    <property type="entry name" value="nSTAND3"/>
</dbReference>
<dbReference type="SUPFAM" id="SSF48403">
    <property type="entry name" value="Ankyrin repeat"/>
    <property type="match status" value="1"/>
</dbReference>
<dbReference type="PRINTS" id="PR01415">
    <property type="entry name" value="ANKYRIN"/>
</dbReference>
<dbReference type="PROSITE" id="PS50297">
    <property type="entry name" value="ANK_REP_REGION"/>
    <property type="match status" value="6"/>
</dbReference>
<keyword evidence="6" id="KW-1185">Reference proteome</keyword>
<keyword evidence="2 3" id="KW-0040">ANK repeat</keyword>
<dbReference type="EMBL" id="UYJE01008202">
    <property type="protein sequence ID" value="VDI62004.1"/>
    <property type="molecule type" value="Genomic_DNA"/>
</dbReference>
<organism evidence="5 6">
    <name type="scientific">Mytilus galloprovincialis</name>
    <name type="common">Mediterranean mussel</name>
    <dbReference type="NCBI Taxonomy" id="29158"/>
    <lineage>
        <taxon>Eukaryota</taxon>
        <taxon>Metazoa</taxon>
        <taxon>Spiralia</taxon>
        <taxon>Lophotrochozoa</taxon>
        <taxon>Mollusca</taxon>
        <taxon>Bivalvia</taxon>
        <taxon>Autobranchia</taxon>
        <taxon>Pteriomorphia</taxon>
        <taxon>Mytilida</taxon>
        <taxon>Mytiloidea</taxon>
        <taxon>Mytilidae</taxon>
        <taxon>Mytilinae</taxon>
        <taxon>Mytilus</taxon>
    </lineage>
</organism>
<dbReference type="Pfam" id="PF00023">
    <property type="entry name" value="Ank"/>
    <property type="match status" value="1"/>
</dbReference>
<evidence type="ECO:0000256" key="1">
    <source>
        <dbReference type="ARBA" id="ARBA00022737"/>
    </source>
</evidence>
<feature type="repeat" description="ANK" evidence="3">
    <location>
        <begin position="548"/>
        <end position="580"/>
    </location>
</feature>
<name>A0A8B6GBU5_MYTGA</name>
<dbReference type="PANTHER" id="PTHR24198:SF165">
    <property type="entry name" value="ANKYRIN REPEAT-CONTAINING PROTEIN-RELATED"/>
    <property type="match status" value="1"/>
</dbReference>
<protein>
    <recommendedName>
        <fullName evidence="4">Novel STAND NTPase 3 domain-containing protein</fullName>
    </recommendedName>
</protein>
<evidence type="ECO:0000259" key="4">
    <source>
        <dbReference type="Pfam" id="PF20720"/>
    </source>
</evidence>
<evidence type="ECO:0000256" key="3">
    <source>
        <dbReference type="PROSITE-ProRule" id="PRU00023"/>
    </source>
</evidence>
<dbReference type="Gene3D" id="1.25.40.20">
    <property type="entry name" value="Ankyrin repeat-containing domain"/>
    <property type="match status" value="2"/>
</dbReference>
<gene>
    <name evidence="5" type="ORF">MGAL_10B079209</name>
</gene>
<proteinExistence type="predicted"/>
<dbReference type="PANTHER" id="PTHR24198">
    <property type="entry name" value="ANKYRIN REPEAT AND PROTEIN KINASE DOMAIN-CONTAINING PROTEIN"/>
    <property type="match status" value="1"/>
</dbReference>
<dbReference type="Proteomes" id="UP000596742">
    <property type="component" value="Unassembled WGS sequence"/>
</dbReference>